<comment type="caution">
    <text evidence="2">The sequence shown here is derived from an EMBL/GenBank/DDBJ whole genome shotgun (WGS) entry which is preliminary data.</text>
</comment>
<evidence type="ECO:0000256" key="1">
    <source>
        <dbReference type="SAM" id="Phobius"/>
    </source>
</evidence>
<reference evidence="2 3" key="1">
    <citation type="submission" date="2024-01" db="EMBL/GenBank/DDBJ databases">
        <title>A draft genome for a cacao thread blight-causing isolate of Paramarasmius palmivorus.</title>
        <authorList>
            <person name="Baruah I.K."/>
            <person name="Bukari Y."/>
            <person name="Amoako-Attah I."/>
            <person name="Meinhardt L.W."/>
            <person name="Bailey B.A."/>
            <person name="Cohen S.P."/>
        </authorList>
    </citation>
    <scope>NUCLEOTIDE SEQUENCE [LARGE SCALE GENOMIC DNA]</scope>
    <source>
        <strain evidence="2 3">GH-12</strain>
    </source>
</reference>
<keyword evidence="3" id="KW-1185">Reference proteome</keyword>
<proteinExistence type="predicted"/>
<feature type="transmembrane region" description="Helical" evidence="1">
    <location>
        <begin position="44"/>
        <end position="68"/>
    </location>
</feature>
<organism evidence="2 3">
    <name type="scientific">Paramarasmius palmivorus</name>
    <dbReference type="NCBI Taxonomy" id="297713"/>
    <lineage>
        <taxon>Eukaryota</taxon>
        <taxon>Fungi</taxon>
        <taxon>Dikarya</taxon>
        <taxon>Basidiomycota</taxon>
        <taxon>Agaricomycotina</taxon>
        <taxon>Agaricomycetes</taxon>
        <taxon>Agaricomycetidae</taxon>
        <taxon>Agaricales</taxon>
        <taxon>Marasmiineae</taxon>
        <taxon>Marasmiaceae</taxon>
        <taxon>Paramarasmius</taxon>
    </lineage>
</organism>
<protein>
    <submittedName>
        <fullName evidence="2">Uncharacterized protein</fullName>
    </submittedName>
</protein>
<evidence type="ECO:0000313" key="3">
    <source>
        <dbReference type="Proteomes" id="UP001383192"/>
    </source>
</evidence>
<keyword evidence="1" id="KW-1133">Transmembrane helix</keyword>
<name>A0AAW0C219_9AGAR</name>
<accession>A0AAW0C219</accession>
<keyword evidence="1" id="KW-0812">Transmembrane</keyword>
<dbReference type="EMBL" id="JAYKXP010000062">
    <property type="protein sequence ID" value="KAK7032588.1"/>
    <property type="molecule type" value="Genomic_DNA"/>
</dbReference>
<evidence type="ECO:0000313" key="2">
    <source>
        <dbReference type="EMBL" id="KAK7032588.1"/>
    </source>
</evidence>
<gene>
    <name evidence="2" type="ORF">VNI00_012851</name>
</gene>
<dbReference type="AlphaFoldDB" id="A0AAW0C219"/>
<keyword evidence="1" id="KW-0472">Membrane</keyword>
<feature type="transmembrane region" description="Helical" evidence="1">
    <location>
        <begin position="102"/>
        <end position="123"/>
    </location>
</feature>
<sequence length="181" mass="19842">MRLGEVLGFNSSKYREKISDPNYSLQTMALNIYKKRRAIATSGVQVAGGVVAAGISGGVTLAGSAFAARNIHVEKQKLKLLEEEWCTGRRQYPLPKRHIKDMVIPVIIATAVGALAFTVDLGLANAAAQNAMYPIGHPFHYPYDIHAVGLYYNAVERGSQAIGTWVMNKTDQETVRTSKYE</sequence>
<dbReference type="Proteomes" id="UP001383192">
    <property type="component" value="Unassembled WGS sequence"/>
</dbReference>